<name>A0A540LXE5_MALBA</name>
<feature type="transmembrane region" description="Helical" evidence="2">
    <location>
        <begin position="12"/>
        <end position="30"/>
    </location>
</feature>
<evidence type="ECO:0000313" key="3">
    <source>
        <dbReference type="EMBL" id="TQD91171.1"/>
    </source>
</evidence>
<keyword evidence="2" id="KW-1133">Transmembrane helix</keyword>
<evidence type="ECO:0000256" key="2">
    <source>
        <dbReference type="SAM" id="Phobius"/>
    </source>
</evidence>
<proteinExistence type="predicted"/>
<evidence type="ECO:0000313" key="4">
    <source>
        <dbReference type="Proteomes" id="UP000315295"/>
    </source>
</evidence>
<protein>
    <submittedName>
        <fullName evidence="3">Uncharacterized protein</fullName>
    </submittedName>
</protein>
<gene>
    <name evidence="3" type="ORF">C1H46_023254</name>
</gene>
<comment type="caution">
    <text evidence="3">The sequence shown here is derived from an EMBL/GenBank/DDBJ whole genome shotgun (WGS) entry which is preliminary data.</text>
</comment>
<accession>A0A540LXE5</accession>
<reference evidence="3 4" key="1">
    <citation type="journal article" date="2019" name="G3 (Bethesda)">
        <title>Sequencing of a Wild Apple (Malus baccata) Genome Unravels the Differences Between Cultivated and Wild Apple Species Regarding Disease Resistance and Cold Tolerance.</title>
        <authorList>
            <person name="Chen X."/>
        </authorList>
    </citation>
    <scope>NUCLEOTIDE SEQUENCE [LARGE SCALE GENOMIC DNA]</scope>
    <source>
        <strain evidence="4">cv. Shandingzi</strain>
        <tissue evidence="3">Leaves</tissue>
    </source>
</reference>
<keyword evidence="4" id="KW-1185">Reference proteome</keyword>
<dbReference type="EMBL" id="VIEB01000429">
    <property type="protein sequence ID" value="TQD91171.1"/>
    <property type="molecule type" value="Genomic_DNA"/>
</dbReference>
<keyword evidence="2" id="KW-0472">Membrane</keyword>
<sequence>MSQTAGRLMKPGLAFVFGTMFGAFITRASLHRCPHRFHDHESDRKLRPCPRQAQDKKIGSSPGGLETTTTRNMEN</sequence>
<feature type="compositionally biased region" description="Polar residues" evidence="1">
    <location>
        <begin position="66"/>
        <end position="75"/>
    </location>
</feature>
<feature type="region of interest" description="Disordered" evidence="1">
    <location>
        <begin position="38"/>
        <end position="75"/>
    </location>
</feature>
<evidence type="ECO:0000256" key="1">
    <source>
        <dbReference type="SAM" id="MobiDB-lite"/>
    </source>
</evidence>
<dbReference type="Proteomes" id="UP000315295">
    <property type="component" value="Unassembled WGS sequence"/>
</dbReference>
<keyword evidence="2" id="KW-0812">Transmembrane</keyword>
<dbReference type="AlphaFoldDB" id="A0A540LXE5"/>
<organism evidence="3 4">
    <name type="scientific">Malus baccata</name>
    <name type="common">Siberian crab apple</name>
    <name type="synonym">Pyrus baccata</name>
    <dbReference type="NCBI Taxonomy" id="106549"/>
    <lineage>
        <taxon>Eukaryota</taxon>
        <taxon>Viridiplantae</taxon>
        <taxon>Streptophyta</taxon>
        <taxon>Embryophyta</taxon>
        <taxon>Tracheophyta</taxon>
        <taxon>Spermatophyta</taxon>
        <taxon>Magnoliopsida</taxon>
        <taxon>eudicotyledons</taxon>
        <taxon>Gunneridae</taxon>
        <taxon>Pentapetalae</taxon>
        <taxon>rosids</taxon>
        <taxon>fabids</taxon>
        <taxon>Rosales</taxon>
        <taxon>Rosaceae</taxon>
        <taxon>Amygdaloideae</taxon>
        <taxon>Maleae</taxon>
        <taxon>Malus</taxon>
    </lineage>
</organism>